<accession>A0A8G0LPW3</accession>
<proteinExistence type="predicted"/>
<dbReference type="EMBL" id="CP075869">
    <property type="protein sequence ID" value="QYT03701.1"/>
    <property type="molecule type" value="Genomic_DNA"/>
</dbReference>
<reference evidence="1 2" key="1">
    <citation type="journal article" date="2021" name="BMC Genomics">
        <title>Telomere-to-telomere genome assembly of asparaginase-producing Trichoderma simmonsii.</title>
        <authorList>
            <person name="Chung D."/>
            <person name="Kwon Y.M."/>
            <person name="Yang Y."/>
        </authorList>
    </citation>
    <scope>NUCLEOTIDE SEQUENCE [LARGE SCALE GENOMIC DNA]</scope>
    <source>
        <strain evidence="1 2">GH-Sj1</strain>
    </source>
</reference>
<sequence length="118" mass="13491">MHRHSWSPKFPKLPRYPHHVTVPVDASLLLTFHSTPKQTRILSLLRLDSKYLQLIASPIIIFQRCLFVFAPPPSCADVLDRRFSDDISNLPTRFHLHLDSTIGGSASPYDRLLIHKPA</sequence>
<protein>
    <submittedName>
        <fullName evidence="1">Uncharacterized protein</fullName>
    </submittedName>
</protein>
<name>A0A8G0LPW3_9HYPO</name>
<evidence type="ECO:0000313" key="1">
    <source>
        <dbReference type="EMBL" id="QYT03701.1"/>
    </source>
</evidence>
<evidence type="ECO:0000313" key="2">
    <source>
        <dbReference type="Proteomes" id="UP000826661"/>
    </source>
</evidence>
<organism evidence="1 2">
    <name type="scientific">Trichoderma simmonsii</name>
    <dbReference type="NCBI Taxonomy" id="1491479"/>
    <lineage>
        <taxon>Eukaryota</taxon>
        <taxon>Fungi</taxon>
        <taxon>Dikarya</taxon>
        <taxon>Ascomycota</taxon>
        <taxon>Pezizomycotina</taxon>
        <taxon>Sordariomycetes</taxon>
        <taxon>Hypocreomycetidae</taxon>
        <taxon>Hypocreales</taxon>
        <taxon>Hypocreaceae</taxon>
        <taxon>Trichoderma</taxon>
    </lineage>
</organism>
<gene>
    <name evidence="1" type="ORF">H0G86_010647</name>
</gene>
<dbReference type="AlphaFoldDB" id="A0A8G0LPW3"/>
<keyword evidence="2" id="KW-1185">Reference proteome</keyword>
<dbReference type="Proteomes" id="UP000826661">
    <property type="component" value="Chromosome VI"/>
</dbReference>